<dbReference type="AlphaFoldDB" id="D6TID4"/>
<proteinExistence type="predicted"/>
<evidence type="ECO:0000313" key="1">
    <source>
        <dbReference type="EMBL" id="EFH89191.1"/>
    </source>
</evidence>
<protein>
    <submittedName>
        <fullName evidence="1">Uncharacterized protein</fullName>
    </submittedName>
</protein>
<reference evidence="1 2" key="1">
    <citation type="journal article" date="2011" name="Stand. Genomic Sci.">
        <title>Non-contiguous finished genome sequence and contextual data of the filamentous soil bacterium Ktedonobacter racemifer type strain (SOSP1-21).</title>
        <authorList>
            <person name="Chang Y.J."/>
            <person name="Land M."/>
            <person name="Hauser L."/>
            <person name="Chertkov O."/>
            <person name="Del Rio T.G."/>
            <person name="Nolan M."/>
            <person name="Copeland A."/>
            <person name="Tice H."/>
            <person name="Cheng J.F."/>
            <person name="Lucas S."/>
            <person name="Han C."/>
            <person name="Goodwin L."/>
            <person name="Pitluck S."/>
            <person name="Ivanova N."/>
            <person name="Ovchinikova G."/>
            <person name="Pati A."/>
            <person name="Chen A."/>
            <person name="Palaniappan K."/>
            <person name="Mavromatis K."/>
            <person name="Liolios K."/>
            <person name="Brettin T."/>
            <person name="Fiebig A."/>
            <person name="Rohde M."/>
            <person name="Abt B."/>
            <person name="Goker M."/>
            <person name="Detter J.C."/>
            <person name="Woyke T."/>
            <person name="Bristow J."/>
            <person name="Eisen J.A."/>
            <person name="Markowitz V."/>
            <person name="Hugenholtz P."/>
            <person name="Kyrpides N.C."/>
            <person name="Klenk H.P."/>
            <person name="Lapidus A."/>
        </authorList>
    </citation>
    <scope>NUCLEOTIDE SEQUENCE [LARGE SCALE GENOMIC DNA]</scope>
    <source>
        <strain evidence="2">DSM 44963</strain>
    </source>
</reference>
<dbReference type="STRING" id="485913.Krac_10733"/>
<gene>
    <name evidence="1" type="ORF">Krac_10733</name>
</gene>
<comment type="caution">
    <text evidence="1">The sequence shown here is derived from an EMBL/GenBank/DDBJ whole genome shotgun (WGS) entry which is preliminary data.</text>
</comment>
<dbReference type="EMBL" id="ADVG01000001">
    <property type="protein sequence ID" value="EFH89191.1"/>
    <property type="molecule type" value="Genomic_DNA"/>
</dbReference>
<keyword evidence="2" id="KW-1185">Reference proteome</keyword>
<evidence type="ECO:0000313" key="2">
    <source>
        <dbReference type="Proteomes" id="UP000004508"/>
    </source>
</evidence>
<dbReference type="RefSeq" id="WP_007905621.1">
    <property type="nucleotide sequence ID" value="NZ_ADVG01000001.1"/>
</dbReference>
<name>D6TID4_KTERA</name>
<organism evidence="1 2">
    <name type="scientific">Ktedonobacter racemifer DSM 44963</name>
    <dbReference type="NCBI Taxonomy" id="485913"/>
    <lineage>
        <taxon>Bacteria</taxon>
        <taxon>Bacillati</taxon>
        <taxon>Chloroflexota</taxon>
        <taxon>Ktedonobacteria</taxon>
        <taxon>Ktedonobacterales</taxon>
        <taxon>Ktedonobacteraceae</taxon>
        <taxon>Ktedonobacter</taxon>
    </lineage>
</organism>
<accession>D6TID4</accession>
<dbReference type="Proteomes" id="UP000004508">
    <property type="component" value="Unassembled WGS sequence"/>
</dbReference>
<dbReference type="InParanoid" id="D6TID4"/>
<sequence>MKALQKKLEQREKTELIAIIQQMLRQEPDVQWLLTTPLPTSGAQEVSLDPEVYRQQVLAAMAAGDQPRQRKRHEVERRLTAIKAIADGFVKQQQYAAALTIYEVLITEIITHYNDYQDEYIAFSLMLQSSIDGLDSCFAGEEDNQQIRLRVLQALFAIYRFYTDSGMDLDEDIPALLIGNTTAEEREIITTWVRDVLAPIKPTRESRWGSGASRLSYETLIAGLAKGER</sequence>